<dbReference type="AlphaFoldDB" id="A0A7M4DGZ2"/>
<keyword evidence="2" id="KW-0520">NAD</keyword>
<evidence type="ECO:0000259" key="3">
    <source>
        <dbReference type="Pfam" id="PF01408"/>
    </source>
</evidence>
<dbReference type="InterPro" id="IPR036291">
    <property type="entry name" value="NAD(P)-bd_dom_sf"/>
</dbReference>
<dbReference type="Pfam" id="PF01408">
    <property type="entry name" value="GFO_IDH_MocA"/>
    <property type="match status" value="1"/>
</dbReference>
<keyword evidence="1 5" id="KW-0560">Oxidoreductase</keyword>
<gene>
    <name evidence="5" type="primary">afr_5</name>
    <name evidence="5" type="ORF">HALOF300_01389</name>
</gene>
<dbReference type="SUPFAM" id="SSF55347">
    <property type="entry name" value="Glyceraldehyde-3-phosphate dehydrogenase-like, C-terminal domain"/>
    <property type="match status" value="1"/>
</dbReference>
<dbReference type="SUPFAM" id="SSF51735">
    <property type="entry name" value="NAD(P)-binding Rossmann-fold domains"/>
    <property type="match status" value="1"/>
</dbReference>
<reference evidence="5 6" key="1">
    <citation type="submission" date="2019-11" db="EMBL/GenBank/DDBJ databases">
        <authorList>
            <person name="Criscuolo A."/>
        </authorList>
    </citation>
    <scope>NUCLEOTIDE SEQUENCE [LARGE SCALE GENOMIC DNA]</scope>
    <source>
        <strain evidence="5">CIP111667</strain>
    </source>
</reference>
<dbReference type="InterPro" id="IPR055170">
    <property type="entry name" value="GFO_IDH_MocA-like_dom"/>
</dbReference>
<dbReference type="RefSeq" id="WP_231955109.1">
    <property type="nucleotide sequence ID" value="NZ_CACRYJ010000017.1"/>
</dbReference>
<evidence type="ECO:0000313" key="5">
    <source>
        <dbReference type="EMBL" id="VZO36185.1"/>
    </source>
</evidence>
<dbReference type="EC" id="1.1.1.292" evidence="5"/>
<dbReference type="Gene3D" id="3.30.360.10">
    <property type="entry name" value="Dihydrodipicolinate Reductase, domain 2"/>
    <property type="match status" value="1"/>
</dbReference>
<keyword evidence="6" id="KW-1185">Reference proteome</keyword>
<name>A0A7M4DGZ2_9MICO</name>
<dbReference type="Proteomes" id="UP000419743">
    <property type="component" value="Unassembled WGS sequence"/>
</dbReference>
<dbReference type="InterPro" id="IPR000683">
    <property type="entry name" value="Gfo/Idh/MocA-like_OxRdtase_N"/>
</dbReference>
<dbReference type="EMBL" id="CACRYJ010000017">
    <property type="protein sequence ID" value="VZO36185.1"/>
    <property type="molecule type" value="Genomic_DNA"/>
</dbReference>
<dbReference type="PANTHER" id="PTHR43818">
    <property type="entry name" value="BCDNA.GH03377"/>
    <property type="match status" value="1"/>
</dbReference>
<dbReference type="GO" id="GO:0033712">
    <property type="term" value="F:1,5-anhydro-D-fructose reductase (1,5-anhydro-D-mannitol-forming) activity"/>
    <property type="evidence" value="ECO:0007669"/>
    <property type="project" value="UniProtKB-EC"/>
</dbReference>
<evidence type="ECO:0000259" key="4">
    <source>
        <dbReference type="Pfam" id="PF22725"/>
    </source>
</evidence>
<accession>A0A7M4DGZ2</accession>
<evidence type="ECO:0000256" key="2">
    <source>
        <dbReference type="ARBA" id="ARBA00023027"/>
    </source>
</evidence>
<sequence>MSPAGPSGAPLRLVQVGAGSMGRAWLNVIAANPDTELVGLVDLDLAGAAAALAAAPAGLAAGDVVVGTDLVTVAREAGATAVVDVAVPTAHHAITTAALFTGLDVLGEKPVTETVAEALSLVAATQLTGRRVVVSQSRRYLREAFQLREAARALGTAGTLAVDFYKAPHFGGFRERMPQPLIVDMAIHQFDLARFLLDADPVAVYAESFNPPWSWFDGDACAIATFEMSDGARFSYSGSWCAPGLETSWNGDWRLSAEHGSATWDGDRLPVVEGPEPVDLTDVADPGRELVGSLAAFVAGMRGAPVMCEVADNVLSLAMVEAAVASAGTGQRVAIDDVLERAYADALAAEQRDDVRSALLSWPSVREGLGRTNRGQA</sequence>
<dbReference type="PANTHER" id="PTHR43818:SF11">
    <property type="entry name" value="BCDNA.GH03377"/>
    <property type="match status" value="1"/>
</dbReference>
<proteinExistence type="predicted"/>
<dbReference type="GO" id="GO:0000166">
    <property type="term" value="F:nucleotide binding"/>
    <property type="evidence" value="ECO:0007669"/>
    <property type="project" value="InterPro"/>
</dbReference>
<feature type="domain" description="Gfo/Idh/MocA-like oxidoreductase N-terminal" evidence="3">
    <location>
        <begin position="12"/>
        <end position="134"/>
    </location>
</feature>
<dbReference type="Pfam" id="PF22725">
    <property type="entry name" value="GFO_IDH_MocA_C3"/>
    <property type="match status" value="1"/>
</dbReference>
<feature type="domain" description="GFO/IDH/MocA-like oxidoreductase" evidence="4">
    <location>
        <begin position="180"/>
        <end position="260"/>
    </location>
</feature>
<organism evidence="5 6">
    <name type="scientific">Occultella aeris</name>
    <dbReference type="NCBI Taxonomy" id="2761496"/>
    <lineage>
        <taxon>Bacteria</taxon>
        <taxon>Bacillati</taxon>
        <taxon>Actinomycetota</taxon>
        <taxon>Actinomycetes</taxon>
        <taxon>Micrococcales</taxon>
        <taxon>Ruaniaceae</taxon>
        <taxon>Occultella</taxon>
    </lineage>
</organism>
<dbReference type="InterPro" id="IPR050463">
    <property type="entry name" value="Gfo/Idh/MocA_oxidrdct_glycsds"/>
</dbReference>
<protein>
    <submittedName>
        <fullName evidence="5">1,5-anhydro-D-fructose reductase</fullName>
        <ecNumber evidence="5">1.1.1.292</ecNumber>
    </submittedName>
</protein>
<dbReference type="Gene3D" id="3.40.50.720">
    <property type="entry name" value="NAD(P)-binding Rossmann-like Domain"/>
    <property type="match status" value="1"/>
</dbReference>
<evidence type="ECO:0000256" key="1">
    <source>
        <dbReference type="ARBA" id="ARBA00023002"/>
    </source>
</evidence>
<comment type="caution">
    <text evidence="5">The sequence shown here is derived from an EMBL/GenBank/DDBJ whole genome shotgun (WGS) entry which is preliminary data.</text>
</comment>
<evidence type="ECO:0000313" key="6">
    <source>
        <dbReference type="Proteomes" id="UP000419743"/>
    </source>
</evidence>